<sequence>MNNYFDTGLGGLPKLTQFLYLPCYIYIVSLSHLFFPLQFTLLARVMNRRTTSHVPLLSYAVDHSGTELLVEFAPSRRMVHVLCCGGAVAEAVKMEVKMFRWEHFGLSVNLVTGELILRINNKTAEVRIAVNAELLGRSRMLEVKGGGRLVLGRNLGSVDGDFNAFELLDGEVADYRIYDVAFGSEQLKEWVECKTLDFFNAPLISFGDGKLKAVGAVKLDDIAISDLCAGSIADFSLLFTEKMDFERARTWCEIIGGHLALPKSKYENEKIWNATVRHKDKCSSSWTYLTWLGVVGDPQTLEWRGLLDNESLAFSDFLPIYRSVSEQYQCVATVSHSRYSWAASPCDMETCTLCRFTSYPALALRGLCKFSLIDRKFVFHENEDLELSFDGYSHMELIKLNGSWTMLSRRYAGLRATMVERYDEEFPLGVHRWTVVGDKCQNKKVRREYSVLLLLRY</sequence>
<dbReference type="InterPro" id="IPR016187">
    <property type="entry name" value="CTDL_fold"/>
</dbReference>
<dbReference type="InterPro" id="IPR001304">
    <property type="entry name" value="C-type_lectin-like"/>
</dbReference>
<dbReference type="InterPro" id="IPR001759">
    <property type="entry name" value="PTX_dom"/>
</dbReference>
<dbReference type="SUPFAM" id="SSF49899">
    <property type="entry name" value="Concanavalin A-like lectins/glucanases"/>
    <property type="match status" value="1"/>
</dbReference>
<accession>A0A3R7Q0R4</accession>
<keyword evidence="1" id="KW-1133">Transmembrane helix</keyword>
<gene>
    <name evidence="3" type="ORF">C7M84_023845</name>
</gene>
<keyword evidence="1" id="KW-0472">Membrane</keyword>
<reference evidence="3 4" key="1">
    <citation type="submission" date="2018-04" db="EMBL/GenBank/DDBJ databases">
        <authorList>
            <person name="Zhang X."/>
            <person name="Yuan J."/>
            <person name="Li F."/>
            <person name="Xiang J."/>
        </authorList>
    </citation>
    <scope>NUCLEOTIDE SEQUENCE [LARGE SCALE GENOMIC DNA]</scope>
    <source>
        <tissue evidence="3">Muscle</tissue>
    </source>
</reference>
<reference evidence="3 4" key="2">
    <citation type="submission" date="2019-01" db="EMBL/GenBank/DDBJ databases">
        <title>The decoding of complex shrimp genome reveals the adaptation for benthos swimmer, frequently molting mechanism and breeding impact on genome.</title>
        <authorList>
            <person name="Sun Y."/>
            <person name="Gao Y."/>
            <person name="Yu Y."/>
        </authorList>
    </citation>
    <scope>NUCLEOTIDE SEQUENCE [LARGE SCALE GENOMIC DNA]</scope>
    <source>
        <tissue evidence="3">Muscle</tissue>
    </source>
</reference>
<dbReference type="SUPFAM" id="SSF56436">
    <property type="entry name" value="C-type lectin-like"/>
    <property type="match status" value="1"/>
</dbReference>
<dbReference type="Pfam" id="PF00059">
    <property type="entry name" value="Lectin_C"/>
    <property type="match status" value="1"/>
</dbReference>
<dbReference type="Gene3D" id="2.60.120.200">
    <property type="match status" value="1"/>
</dbReference>
<proteinExistence type="predicted"/>
<evidence type="ECO:0000259" key="2">
    <source>
        <dbReference type="PROSITE" id="PS50041"/>
    </source>
</evidence>
<dbReference type="Proteomes" id="UP000283509">
    <property type="component" value="Unassembled WGS sequence"/>
</dbReference>
<dbReference type="CDD" id="cd00037">
    <property type="entry name" value="CLECT"/>
    <property type="match status" value="1"/>
</dbReference>
<dbReference type="InterPro" id="IPR013320">
    <property type="entry name" value="ConA-like_dom_sf"/>
</dbReference>
<protein>
    <recommendedName>
        <fullName evidence="2">C-type lectin domain-containing protein</fullName>
    </recommendedName>
</protein>
<dbReference type="InterPro" id="IPR016186">
    <property type="entry name" value="C-type_lectin-like/link_sf"/>
</dbReference>
<feature type="transmembrane region" description="Helical" evidence="1">
    <location>
        <begin position="19"/>
        <end position="43"/>
    </location>
</feature>
<dbReference type="PROSITE" id="PS50041">
    <property type="entry name" value="C_TYPE_LECTIN_2"/>
    <property type="match status" value="1"/>
</dbReference>
<organism evidence="3 4">
    <name type="scientific">Penaeus vannamei</name>
    <name type="common">Whiteleg shrimp</name>
    <name type="synonym">Litopenaeus vannamei</name>
    <dbReference type="NCBI Taxonomy" id="6689"/>
    <lineage>
        <taxon>Eukaryota</taxon>
        <taxon>Metazoa</taxon>
        <taxon>Ecdysozoa</taxon>
        <taxon>Arthropoda</taxon>
        <taxon>Crustacea</taxon>
        <taxon>Multicrustacea</taxon>
        <taxon>Malacostraca</taxon>
        <taxon>Eumalacostraca</taxon>
        <taxon>Eucarida</taxon>
        <taxon>Decapoda</taxon>
        <taxon>Dendrobranchiata</taxon>
        <taxon>Penaeoidea</taxon>
        <taxon>Penaeidae</taxon>
        <taxon>Penaeus</taxon>
    </lineage>
</organism>
<dbReference type="Pfam" id="PF00354">
    <property type="entry name" value="Pentaxin"/>
    <property type="match status" value="1"/>
</dbReference>
<evidence type="ECO:0000313" key="4">
    <source>
        <dbReference type="Proteomes" id="UP000283509"/>
    </source>
</evidence>
<feature type="domain" description="C-type lectin" evidence="2">
    <location>
        <begin position="238"/>
        <end position="355"/>
    </location>
</feature>
<evidence type="ECO:0000256" key="1">
    <source>
        <dbReference type="SAM" id="Phobius"/>
    </source>
</evidence>
<keyword evidence="4" id="KW-1185">Reference proteome</keyword>
<keyword evidence="1" id="KW-0812">Transmembrane</keyword>
<name>A0A3R7Q0R4_PENVA</name>
<dbReference type="Gene3D" id="3.10.100.10">
    <property type="entry name" value="Mannose-Binding Protein A, subunit A"/>
    <property type="match status" value="1"/>
</dbReference>
<comment type="caution">
    <text evidence="3">The sequence shown here is derived from an EMBL/GenBank/DDBJ whole genome shotgun (WGS) entry which is preliminary data.</text>
</comment>
<evidence type="ECO:0000313" key="3">
    <source>
        <dbReference type="EMBL" id="ROT82983.1"/>
    </source>
</evidence>
<dbReference type="EMBL" id="QCYY01000754">
    <property type="protein sequence ID" value="ROT82983.1"/>
    <property type="molecule type" value="Genomic_DNA"/>
</dbReference>
<dbReference type="AlphaFoldDB" id="A0A3R7Q0R4"/>